<keyword evidence="2" id="KW-1185">Reference proteome</keyword>
<accession>A0ABR3NEU4</accession>
<name>A0ABR3NEU4_9TELE</name>
<proteinExistence type="predicted"/>
<evidence type="ECO:0000313" key="2">
    <source>
        <dbReference type="Proteomes" id="UP001558613"/>
    </source>
</evidence>
<sequence length="84" mass="9741">MPFVWLPLPSNQRKIFCILFIKVQFPRLESRGYFGGVERASRASRPLVFLGHGAIRLRGDTFLRATLEPTRPVFRRLREPPTVC</sequence>
<dbReference type="Proteomes" id="UP001558613">
    <property type="component" value="Unassembled WGS sequence"/>
</dbReference>
<protein>
    <submittedName>
        <fullName evidence="1">Uncharacterized protein</fullName>
    </submittedName>
</protein>
<comment type="caution">
    <text evidence="1">The sequence shown here is derived from an EMBL/GenBank/DDBJ whole genome shotgun (WGS) entry which is preliminary data.</text>
</comment>
<dbReference type="EMBL" id="JAYMGO010000004">
    <property type="protein sequence ID" value="KAL1275341.1"/>
    <property type="molecule type" value="Genomic_DNA"/>
</dbReference>
<reference evidence="1 2" key="1">
    <citation type="submission" date="2023-09" db="EMBL/GenBank/DDBJ databases">
        <authorList>
            <person name="Wang M."/>
        </authorList>
    </citation>
    <scope>NUCLEOTIDE SEQUENCE [LARGE SCALE GENOMIC DNA]</scope>
    <source>
        <strain evidence="1">GT-2023</strain>
        <tissue evidence="1">Liver</tissue>
    </source>
</reference>
<evidence type="ECO:0000313" key="1">
    <source>
        <dbReference type="EMBL" id="KAL1275341.1"/>
    </source>
</evidence>
<organism evidence="1 2">
    <name type="scientific">Cirrhinus molitorella</name>
    <name type="common">mud carp</name>
    <dbReference type="NCBI Taxonomy" id="172907"/>
    <lineage>
        <taxon>Eukaryota</taxon>
        <taxon>Metazoa</taxon>
        <taxon>Chordata</taxon>
        <taxon>Craniata</taxon>
        <taxon>Vertebrata</taxon>
        <taxon>Euteleostomi</taxon>
        <taxon>Actinopterygii</taxon>
        <taxon>Neopterygii</taxon>
        <taxon>Teleostei</taxon>
        <taxon>Ostariophysi</taxon>
        <taxon>Cypriniformes</taxon>
        <taxon>Cyprinidae</taxon>
        <taxon>Labeoninae</taxon>
        <taxon>Labeonini</taxon>
        <taxon>Cirrhinus</taxon>
    </lineage>
</organism>
<gene>
    <name evidence="1" type="ORF">QQF64_034964</name>
</gene>